<comment type="caution">
    <text evidence="1">The sequence shown here is derived from an EMBL/GenBank/DDBJ whole genome shotgun (WGS) entry which is preliminary data.</text>
</comment>
<protein>
    <submittedName>
        <fullName evidence="1">Uncharacterized protein</fullName>
    </submittedName>
</protein>
<evidence type="ECO:0000313" key="1">
    <source>
        <dbReference type="EMBL" id="GIX78760.1"/>
    </source>
</evidence>
<dbReference type="Proteomes" id="UP001054945">
    <property type="component" value="Unassembled WGS sequence"/>
</dbReference>
<accession>A0AAV4N1S2</accession>
<keyword evidence="2" id="KW-1185">Reference proteome</keyword>
<sequence>MKQNGLTPAGKDRRLIPPTPLSWRQCIRGTCPSAQGIHASGSIIECHDGFFIAYRLLSRSKGVELIDGNVVEWSFVYTHADRGGRGEVEIRLKRRWENR</sequence>
<organism evidence="1 2">
    <name type="scientific">Caerostris extrusa</name>
    <name type="common">Bark spider</name>
    <name type="synonym">Caerostris bankana</name>
    <dbReference type="NCBI Taxonomy" id="172846"/>
    <lineage>
        <taxon>Eukaryota</taxon>
        <taxon>Metazoa</taxon>
        <taxon>Ecdysozoa</taxon>
        <taxon>Arthropoda</taxon>
        <taxon>Chelicerata</taxon>
        <taxon>Arachnida</taxon>
        <taxon>Araneae</taxon>
        <taxon>Araneomorphae</taxon>
        <taxon>Entelegynae</taxon>
        <taxon>Araneoidea</taxon>
        <taxon>Araneidae</taxon>
        <taxon>Caerostris</taxon>
    </lineage>
</organism>
<name>A0AAV4N1S2_CAEEX</name>
<dbReference type="AlphaFoldDB" id="A0AAV4N1S2"/>
<gene>
    <name evidence="1" type="ORF">CEXT_311401</name>
</gene>
<proteinExistence type="predicted"/>
<reference evidence="1 2" key="1">
    <citation type="submission" date="2021-06" db="EMBL/GenBank/DDBJ databases">
        <title>Caerostris extrusa draft genome.</title>
        <authorList>
            <person name="Kono N."/>
            <person name="Arakawa K."/>
        </authorList>
    </citation>
    <scope>NUCLEOTIDE SEQUENCE [LARGE SCALE GENOMIC DNA]</scope>
</reference>
<evidence type="ECO:0000313" key="2">
    <source>
        <dbReference type="Proteomes" id="UP001054945"/>
    </source>
</evidence>
<dbReference type="EMBL" id="BPLR01002867">
    <property type="protein sequence ID" value="GIX78760.1"/>
    <property type="molecule type" value="Genomic_DNA"/>
</dbReference>